<accession>X1I9C3</accession>
<comment type="caution">
    <text evidence="1">The sequence shown here is derived from an EMBL/GenBank/DDBJ whole genome shotgun (WGS) entry which is preliminary data.</text>
</comment>
<evidence type="ECO:0008006" key="2">
    <source>
        <dbReference type="Google" id="ProtNLM"/>
    </source>
</evidence>
<proteinExistence type="predicted"/>
<dbReference type="PANTHER" id="PTHR34614:SF2">
    <property type="entry name" value="TRANSPOSASE IS4-LIKE DOMAIN-CONTAINING PROTEIN"/>
    <property type="match status" value="1"/>
</dbReference>
<sequence>CIKIFELNCRHVHHDTTTVKLCGRYQSWRQDPKADHGYSKDHRPDLKQLVLGINMVGDGAVLIGHDIYSGNRTDDTVHISNWDRLRRLLQTNDFIYTADSKLCTEANLSHIEFYGGQYITVMPQTWKEDQKFRELAQEGKVKWRLILKRKNNRQPNSVIDKYYTTTTDYQTDSKRRLVWIKSTQKAEIDRQTRSKQIERTLTALDLLNTKLNKYNLKRLSDIKKAVKAILAEHQIIDLVCYSINKRTTLTKIYLKRGRPTANSPTKTQRRIEYQ</sequence>
<evidence type="ECO:0000313" key="1">
    <source>
        <dbReference type="EMBL" id="GAH54178.1"/>
    </source>
</evidence>
<dbReference type="PANTHER" id="PTHR34614">
    <property type="match status" value="1"/>
</dbReference>
<gene>
    <name evidence="1" type="ORF">S03H2_40131</name>
</gene>
<name>X1I9C3_9ZZZZ</name>
<dbReference type="EMBL" id="BARU01024862">
    <property type="protein sequence ID" value="GAH54178.1"/>
    <property type="molecule type" value="Genomic_DNA"/>
</dbReference>
<feature type="non-terminal residue" evidence="1">
    <location>
        <position position="1"/>
    </location>
</feature>
<feature type="non-terminal residue" evidence="1">
    <location>
        <position position="274"/>
    </location>
</feature>
<organism evidence="1">
    <name type="scientific">marine sediment metagenome</name>
    <dbReference type="NCBI Taxonomy" id="412755"/>
    <lineage>
        <taxon>unclassified sequences</taxon>
        <taxon>metagenomes</taxon>
        <taxon>ecological metagenomes</taxon>
    </lineage>
</organism>
<protein>
    <recommendedName>
        <fullName evidence="2">Transposase IS4-like domain-containing protein</fullName>
    </recommendedName>
</protein>
<reference evidence="1" key="1">
    <citation type="journal article" date="2014" name="Front. Microbiol.">
        <title>High frequency of phylogenetically diverse reductive dehalogenase-homologous genes in deep subseafloor sedimentary metagenomes.</title>
        <authorList>
            <person name="Kawai M."/>
            <person name="Futagami T."/>
            <person name="Toyoda A."/>
            <person name="Takaki Y."/>
            <person name="Nishi S."/>
            <person name="Hori S."/>
            <person name="Arai W."/>
            <person name="Tsubouchi T."/>
            <person name="Morono Y."/>
            <person name="Uchiyama I."/>
            <person name="Ito T."/>
            <person name="Fujiyama A."/>
            <person name="Inagaki F."/>
            <person name="Takami H."/>
        </authorList>
    </citation>
    <scope>NUCLEOTIDE SEQUENCE</scope>
    <source>
        <strain evidence="1">Expedition CK06-06</strain>
    </source>
</reference>
<dbReference type="AlphaFoldDB" id="X1I9C3"/>